<dbReference type="EMBL" id="CP033169">
    <property type="protein sequence ID" value="AYO29472.1"/>
    <property type="molecule type" value="Genomic_DNA"/>
</dbReference>
<dbReference type="AlphaFoldDB" id="A0A3G2R1Z8"/>
<feature type="transmembrane region" description="Helical" evidence="1">
    <location>
        <begin position="40"/>
        <end position="66"/>
    </location>
</feature>
<evidence type="ECO:0000313" key="3">
    <source>
        <dbReference type="Proteomes" id="UP000280960"/>
    </source>
</evidence>
<gene>
    <name evidence="2" type="ORF">D2962_01570</name>
</gene>
<accession>A0A3G2R1Z8</accession>
<evidence type="ECO:0000256" key="1">
    <source>
        <dbReference type="SAM" id="Phobius"/>
    </source>
</evidence>
<proteinExistence type="predicted"/>
<keyword evidence="1" id="KW-0472">Membrane</keyword>
<evidence type="ECO:0000313" key="2">
    <source>
        <dbReference type="EMBL" id="AYO29472.1"/>
    </source>
</evidence>
<keyword evidence="3" id="KW-1185">Reference proteome</keyword>
<reference evidence="2 3" key="1">
    <citation type="submission" date="2018-10" db="EMBL/GenBank/DDBJ databases">
        <authorList>
            <person name="Zhang X."/>
        </authorList>
    </citation>
    <scope>NUCLEOTIDE SEQUENCE [LARGE SCALE GENOMIC DNA]</scope>
    <source>
        <strain evidence="2 3">SK-G1</strain>
    </source>
</reference>
<feature type="transmembrane region" description="Helical" evidence="1">
    <location>
        <begin position="7"/>
        <end position="28"/>
    </location>
</feature>
<dbReference type="KEGG" id="bacg:D2962_01570"/>
<organism evidence="2 3">
    <name type="scientific">Biomaibacter acetigenes</name>
    <dbReference type="NCBI Taxonomy" id="2316383"/>
    <lineage>
        <taxon>Bacteria</taxon>
        <taxon>Bacillati</taxon>
        <taxon>Bacillota</taxon>
        <taxon>Clostridia</taxon>
        <taxon>Thermosediminibacterales</taxon>
        <taxon>Tepidanaerobacteraceae</taxon>
        <taxon>Biomaibacter</taxon>
    </lineage>
</organism>
<keyword evidence="1" id="KW-0812">Transmembrane</keyword>
<dbReference type="Proteomes" id="UP000280960">
    <property type="component" value="Chromosome"/>
</dbReference>
<protein>
    <submittedName>
        <fullName evidence="2">Uncharacterized protein</fullName>
    </submittedName>
</protein>
<sequence length="75" mass="8309">MEQRVYFKYLLVGLITTYIILQLSAGMSSTFFSSSGEGCIVSAICIVGGIIISCTFAVIDTLYRIFQNKNNDIKK</sequence>
<name>A0A3G2R1Z8_9FIRM</name>
<keyword evidence="1" id="KW-1133">Transmembrane helix</keyword>